<sequence>MKTSGNKSALIIAYHFPPVAVSSGMHRMIALANALAENDWDVSVLSAHERTYPRSDPETLSQLAPSIRICRSQAFDTAQHLSIKGKYLQLMALPDNLQSWILFGVSRGLREIYRRRPSFILSTYPIASAHVIALILHRLTGIPWVADFRDPMAQEGYPADPLKWNCFNWIEKSAAKHASLLTFATPGALAEYQRRYPEVPDERWMMVSNGFDEEQYKGLSPSSLDTDEIVILHSGLIYIHERNPRALFQALSELKKEGLFESRKVRFVLRASGHESTYQCWLQELAIESLVGLAPQLPYREALQEMFDVDGLLLLQGAGCNQQIPAKAYEYLRAQKPVLALTDKRGDTAQLLRQHGIASIASLDNKDQIIEVLRSFIGKIKTTGSEASNNLKIDQYSRSNISNHWVGRLSKLIMER</sequence>
<proteinExistence type="predicted"/>
<dbReference type="Proteomes" id="UP000253769">
    <property type="component" value="Unassembled WGS sequence"/>
</dbReference>
<evidence type="ECO:0000259" key="1">
    <source>
        <dbReference type="Pfam" id="PF13579"/>
    </source>
</evidence>
<dbReference type="RefSeq" id="WP_114694405.1">
    <property type="nucleotide sequence ID" value="NZ_QQOH01000001.1"/>
</dbReference>
<organism evidence="2 3">
    <name type="scientific">Motiliproteus coralliicola</name>
    <dbReference type="NCBI Taxonomy" id="2283196"/>
    <lineage>
        <taxon>Bacteria</taxon>
        <taxon>Pseudomonadati</taxon>
        <taxon>Pseudomonadota</taxon>
        <taxon>Gammaproteobacteria</taxon>
        <taxon>Oceanospirillales</taxon>
        <taxon>Oceanospirillaceae</taxon>
        <taxon>Motiliproteus</taxon>
    </lineage>
</organism>
<evidence type="ECO:0000313" key="2">
    <source>
        <dbReference type="EMBL" id="RDE24814.1"/>
    </source>
</evidence>
<dbReference type="Pfam" id="PF13579">
    <property type="entry name" value="Glyco_trans_4_4"/>
    <property type="match status" value="1"/>
</dbReference>
<name>A0A369WW81_9GAMM</name>
<accession>A0A369WW81</accession>
<keyword evidence="3" id="KW-1185">Reference proteome</keyword>
<protein>
    <recommendedName>
        <fullName evidence="1">Glycosyltransferase subfamily 4-like N-terminal domain-containing protein</fullName>
    </recommendedName>
</protein>
<dbReference type="OrthoDB" id="9794575at2"/>
<dbReference type="AlphaFoldDB" id="A0A369WW81"/>
<dbReference type="Gene3D" id="3.40.50.2000">
    <property type="entry name" value="Glycogen Phosphorylase B"/>
    <property type="match status" value="1"/>
</dbReference>
<reference evidence="2 3" key="1">
    <citation type="submission" date="2018-07" db="EMBL/GenBank/DDBJ databases">
        <title>Motiliproteus coralliicola sp. nov., a bacterium isolated from Coral.</title>
        <authorList>
            <person name="Wang G."/>
        </authorList>
    </citation>
    <scope>NUCLEOTIDE SEQUENCE [LARGE SCALE GENOMIC DNA]</scope>
    <source>
        <strain evidence="2 3">C34</strain>
    </source>
</reference>
<gene>
    <name evidence="2" type="ORF">DV711_04310</name>
</gene>
<feature type="domain" description="Glycosyltransferase subfamily 4-like N-terminal" evidence="1">
    <location>
        <begin position="30"/>
        <end position="210"/>
    </location>
</feature>
<evidence type="ECO:0000313" key="3">
    <source>
        <dbReference type="Proteomes" id="UP000253769"/>
    </source>
</evidence>
<dbReference type="InterPro" id="IPR028098">
    <property type="entry name" value="Glyco_trans_4-like_N"/>
</dbReference>
<dbReference type="EMBL" id="QQOH01000001">
    <property type="protein sequence ID" value="RDE24814.1"/>
    <property type="molecule type" value="Genomic_DNA"/>
</dbReference>
<dbReference type="GO" id="GO:0016757">
    <property type="term" value="F:glycosyltransferase activity"/>
    <property type="evidence" value="ECO:0007669"/>
    <property type="project" value="UniProtKB-ARBA"/>
</dbReference>
<comment type="caution">
    <text evidence="2">The sequence shown here is derived from an EMBL/GenBank/DDBJ whole genome shotgun (WGS) entry which is preliminary data.</text>
</comment>
<dbReference type="SUPFAM" id="SSF53756">
    <property type="entry name" value="UDP-Glycosyltransferase/glycogen phosphorylase"/>
    <property type="match status" value="1"/>
</dbReference>